<dbReference type="Gene3D" id="3.40.630.30">
    <property type="match status" value="1"/>
</dbReference>
<evidence type="ECO:0000313" key="3">
    <source>
        <dbReference type="Proteomes" id="UP000236736"/>
    </source>
</evidence>
<dbReference type="InterPro" id="IPR016181">
    <property type="entry name" value="Acyl_CoA_acyltransferase"/>
</dbReference>
<dbReference type="PROSITE" id="PS51186">
    <property type="entry name" value="GNAT"/>
    <property type="match status" value="1"/>
</dbReference>
<dbReference type="RefSeq" id="WP_103926406.1">
    <property type="nucleotide sequence ID" value="NZ_FNVR01000034.1"/>
</dbReference>
<name>A0A1H5ZZR8_9BACT</name>
<accession>A0A1H5ZZR8</accession>
<keyword evidence="2" id="KW-0808">Transferase</keyword>
<dbReference type="SUPFAM" id="SSF55729">
    <property type="entry name" value="Acyl-CoA N-acyltransferases (Nat)"/>
    <property type="match status" value="1"/>
</dbReference>
<gene>
    <name evidence="2" type="ORF">SAMN03080598_03836</name>
</gene>
<dbReference type="Pfam" id="PF13508">
    <property type="entry name" value="Acetyltransf_7"/>
    <property type="match status" value="1"/>
</dbReference>
<sequence>MTTLETLSAIDNATFLQKNEIADFLFDHLGKYGDPKEDIMKCLDYALDAGMQAGGFVILAREDGKILGALVMNKTGMSGYIPENILVYIAVDAHQRGKGIGGQLMDMAIKMANGAVALHVEADNPARKLYERLGFTNKYLEMRLNRK</sequence>
<proteinExistence type="predicted"/>
<dbReference type="GO" id="GO:0016747">
    <property type="term" value="F:acyltransferase activity, transferring groups other than amino-acyl groups"/>
    <property type="evidence" value="ECO:0007669"/>
    <property type="project" value="InterPro"/>
</dbReference>
<dbReference type="EMBL" id="FNVR01000034">
    <property type="protein sequence ID" value="SEG41969.1"/>
    <property type="molecule type" value="Genomic_DNA"/>
</dbReference>
<dbReference type="Proteomes" id="UP000236736">
    <property type="component" value="Unassembled WGS sequence"/>
</dbReference>
<reference evidence="3" key="1">
    <citation type="submission" date="2016-10" db="EMBL/GenBank/DDBJ databases">
        <authorList>
            <person name="Varghese N."/>
            <person name="Submissions S."/>
        </authorList>
    </citation>
    <scope>NUCLEOTIDE SEQUENCE [LARGE SCALE GENOMIC DNA]</scope>
    <source>
        <strain evidence="3">DSM 17298</strain>
    </source>
</reference>
<keyword evidence="3" id="KW-1185">Reference proteome</keyword>
<dbReference type="InterPro" id="IPR050276">
    <property type="entry name" value="MshD_Acetyltransferase"/>
</dbReference>
<dbReference type="OrthoDB" id="7585366at2"/>
<feature type="domain" description="N-acetyltransferase" evidence="1">
    <location>
        <begin position="1"/>
        <end position="147"/>
    </location>
</feature>
<organism evidence="2 3">
    <name type="scientific">Algoriphagus boritolerans DSM 17298 = JCM 18970</name>
    <dbReference type="NCBI Taxonomy" id="1120964"/>
    <lineage>
        <taxon>Bacteria</taxon>
        <taxon>Pseudomonadati</taxon>
        <taxon>Bacteroidota</taxon>
        <taxon>Cytophagia</taxon>
        <taxon>Cytophagales</taxon>
        <taxon>Cyclobacteriaceae</taxon>
        <taxon>Algoriphagus</taxon>
    </lineage>
</organism>
<dbReference type="AlphaFoldDB" id="A0A1H5ZZR8"/>
<dbReference type="STRING" id="1120964.GCA_001313265_06319"/>
<dbReference type="InterPro" id="IPR000182">
    <property type="entry name" value="GNAT_dom"/>
</dbReference>
<evidence type="ECO:0000259" key="1">
    <source>
        <dbReference type="PROSITE" id="PS51186"/>
    </source>
</evidence>
<evidence type="ECO:0000313" key="2">
    <source>
        <dbReference type="EMBL" id="SEG41969.1"/>
    </source>
</evidence>
<dbReference type="CDD" id="cd04301">
    <property type="entry name" value="NAT_SF"/>
    <property type="match status" value="1"/>
</dbReference>
<dbReference type="PANTHER" id="PTHR43617">
    <property type="entry name" value="L-AMINO ACID N-ACETYLTRANSFERASE"/>
    <property type="match status" value="1"/>
</dbReference>
<protein>
    <submittedName>
        <fullName evidence="2">Acetyltransferase (GNAT) domain-containing protein</fullName>
    </submittedName>
</protein>